<dbReference type="Pfam" id="PF00117">
    <property type="entry name" value="GATase"/>
    <property type="match status" value="1"/>
</dbReference>
<comment type="subunit">
    <text evidence="3 12">Heterodimer of HisH and HisF.</text>
</comment>
<evidence type="ECO:0000313" key="16">
    <source>
        <dbReference type="Proteomes" id="UP000190230"/>
    </source>
</evidence>
<feature type="active site" evidence="12 13">
    <location>
        <position position="195"/>
    </location>
</feature>
<reference evidence="16" key="1">
    <citation type="submission" date="2017-02" db="EMBL/GenBank/DDBJ databases">
        <authorList>
            <person name="Varghese N."/>
            <person name="Submissions S."/>
        </authorList>
    </citation>
    <scope>NUCLEOTIDE SEQUENCE [LARGE SCALE GENOMIC DNA]</scope>
    <source>
        <strain evidence="16">DSM 23405</strain>
    </source>
</reference>
<feature type="active site" evidence="12 13">
    <location>
        <position position="193"/>
    </location>
</feature>
<dbReference type="UniPathway" id="UPA00031">
    <property type="reaction ID" value="UER00010"/>
</dbReference>
<dbReference type="GO" id="GO:0000107">
    <property type="term" value="F:imidazoleglycerol-phosphate synthase activity"/>
    <property type="evidence" value="ECO:0007669"/>
    <property type="project" value="UniProtKB-UniRule"/>
</dbReference>
<keyword evidence="7 12" id="KW-0315">Glutamine amidotransferase</keyword>
<keyword evidence="6 12" id="KW-0378">Hydrolase</keyword>
<evidence type="ECO:0000256" key="11">
    <source>
        <dbReference type="ARBA" id="ARBA00049534"/>
    </source>
</evidence>
<dbReference type="CDD" id="cd01748">
    <property type="entry name" value="GATase1_IGP_Synthase"/>
    <property type="match status" value="1"/>
</dbReference>
<evidence type="ECO:0000313" key="15">
    <source>
        <dbReference type="EMBL" id="SKB31590.1"/>
    </source>
</evidence>
<keyword evidence="16" id="KW-1185">Reference proteome</keyword>
<dbReference type="PRINTS" id="PR00096">
    <property type="entry name" value="GATASE"/>
</dbReference>
<keyword evidence="8 12" id="KW-0368">Histidine biosynthesis</keyword>
<feature type="active site" description="Nucleophile" evidence="12 13">
    <location>
        <position position="95"/>
    </location>
</feature>
<evidence type="ECO:0000256" key="9">
    <source>
        <dbReference type="ARBA" id="ARBA00023239"/>
    </source>
</evidence>
<comment type="pathway">
    <text evidence="2 12">Amino-acid biosynthesis; L-histidine biosynthesis; L-histidine from 5-phospho-alpha-D-ribose 1-diphosphate: step 5/9.</text>
</comment>
<dbReference type="InterPro" id="IPR010139">
    <property type="entry name" value="Imidazole-glycPsynth_HisH"/>
</dbReference>
<name>A0A1T5A9L2_9FLAO</name>
<evidence type="ECO:0000256" key="5">
    <source>
        <dbReference type="ARBA" id="ARBA00022605"/>
    </source>
</evidence>
<comment type="subcellular location">
    <subcellularLocation>
        <location evidence="1 12">Cytoplasm</location>
    </subcellularLocation>
</comment>
<dbReference type="STRING" id="241145.SAMN05660776_0327"/>
<dbReference type="Gene3D" id="3.40.50.880">
    <property type="match status" value="1"/>
</dbReference>
<evidence type="ECO:0000256" key="4">
    <source>
        <dbReference type="ARBA" id="ARBA00022490"/>
    </source>
</evidence>
<dbReference type="NCBIfam" id="TIGR01855">
    <property type="entry name" value="IMP_synth_hisH"/>
    <property type="match status" value="1"/>
</dbReference>
<protein>
    <recommendedName>
        <fullName evidence="12">Imidazole glycerol phosphate synthase subunit HisH</fullName>
        <ecNumber evidence="12">4.3.2.10</ecNumber>
    </recommendedName>
    <alternativeName>
        <fullName evidence="12">IGP synthase glutaminase subunit</fullName>
        <ecNumber evidence="12">3.5.1.2</ecNumber>
    </alternativeName>
    <alternativeName>
        <fullName evidence="12">IGP synthase subunit HisH</fullName>
    </alternativeName>
    <alternativeName>
        <fullName evidence="12">ImGP synthase subunit HisH</fullName>
        <shortName evidence="12">IGPS subunit HisH</shortName>
    </alternativeName>
</protein>
<evidence type="ECO:0000259" key="14">
    <source>
        <dbReference type="Pfam" id="PF00117"/>
    </source>
</evidence>
<dbReference type="PIRSF" id="PIRSF000495">
    <property type="entry name" value="Amidotransf_hisH"/>
    <property type="match status" value="1"/>
</dbReference>
<dbReference type="InterPro" id="IPR017926">
    <property type="entry name" value="GATASE"/>
</dbReference>
<dbReference type="EMBL" id="FUYY01000001">
    <property type="protein sequence ID" value="SKB31590.1"/>
    <property type="molecule type" value="Genomic_DNA"/>
</dbReference>
<gene>
    <name evidence="12" type="primary">hisH</name>
    <name evidence="15" type="ORF">SAMN05660776_0327</name>
</gene>
<dbReference type="RefSeq" id="WP_394331556.1">
    <property type="nucleotide sequence ID" value="NZ_FUYY01000001.1"/>
</dbReference>
<dbReference type="FunFam" id="3.40.50.880:FF:000009">
    <property type="entry name" value="Imidazole glycerol phosphate synthase subunit HisH"/>
    <property type="match status" value="1"/>
</dbReference>
<dbReference type="GO" id="GO:0016829">
    <property type="term" value="F:lyase activity"/>
    <property type="evidence" value="ECO:0007669"/>
    <property type="project" value="UniProtKB-KW"/>
</dbReference>
<comment type="catalytic activity">
    <reaction evidence="10 12">
        <text>5-[(5-phospho-1-deoxy-D-ribulos-1-ylimino)methylamino]-1-(5-phospho-beta-D-ribosyl)imidazole-4-carboxamide + L-glutamine = D-erythro-1-(imidazol-4-yl)glycerol 3-phosphate + 5-amino-1-(5-phospho-beta-D-ribosyl)imidazole-4-carboxamide + L-glutamate + H(+)</text>
        <dbReference type="Rhea" id="RHEA:24793"/>
        <dbReference type="ChEBI" id="CHEBI:15378"/>
        <dbReference type="ChEBI" id="CHEBI:29985"/>
        <dbReference type="ChEBI" id="CHEBI:58278"/>
        <dbReference type="ChEBI" id="CHEBI:58359"/>
        <dbReference type="ChEBI" id="CHEBI:58475"/>
        <dbReference type="ChEBI" id="CHEBI:58525"/>
        <dbReference type="EC" id="4.3.2.10"/>
    </reaction>
</comment>
<dbReference type="PANTHER" id="PTHR42701:SF1">
    <property type="entry name" value="IMIDAZOLE GLYCEROL PHOSPHATE SYNTHASE SUBUNIT HISH"/>
    <property type="match status" value="1"/>
</dbReference>
<organism evidence="15 16">
    <name type="scientific">Salegentibacter holothuriorum</name>
    <dbReference type="NCBI Taxonomy" id="241145"/>
    <lineage>
        <taxon>Bacteria</taxon>
        <taxon>Pseudomonadati</taxon>
        <taxon>Bacteroidota</taxon>
        <taxon>Flavobacteriia</taxon>
        <taxon>Flavobacteriales</taxon>
        <taxon>Flavobacteriaceae</taxon>
        <taxon>Salegentibacter</taxon>
    </lineage>
</organism>
<accession>A0A1T5A9L2</accession>
<keyword evidence="9 12" id="KW-0456">Lyase</keyword>
<dbReference type="EC" id="4.3.2.10" evidence="12"/>
<evidence type="ECO:0000256" key="3">
    <source>
        <dbReference type="ARBA" id="ARBA00011152"/>
    </source>
</evidence>
<evidence type="ECO:0000256" key="8">
    <source>
        <dbReference type="ARBA" id="ARBA00023102"/>
    </source>
</evidence>
<keyword evidence="5 12" id="KW-0028">Amino-acid biosynthesis</keyword>
<dbReference type="SUPFAM" id="SSF52317">
    <property type="entry name" value="Class I glutamine amidotransferase-like"/>
    <property type="match status" value="1"/>
</dbReference>
<dbReference type="InterPro" id="IPR029062">
    <property type="entry name" value="Class_I_gatase-like"/>
</dbReference>
<sequence>MKNSDESIKKSSPFGGVRGGVVIIDYGAGNIQSIKFAIKRLGYEAILSSDAEEIKAADRVIFPGVGEASSAMKMLKSTGLDKVIPTLKQPVLGICLGMQLMCTYCEEGDTNGLGIFHANVVKFDNKLKVPQIGWNKIYDLKSALFTGISEGEFVYLVHSFYVKECAETIASTEYGVEYTSAIQKDNFYGVQFHPEKSSNAGEKILENFLKLEVRN</sequence>
<dbReference type="GO" id="GO:0005737">
    <property type="term" value="C:cytoplasm"/>
    <property type="evidence" value="ECO:0007669"/>
    <property type="project" value="UniProtKB-SubCell"/>
</dbReference>
<evidence type="ECO:0000256" key="7">
    <source>
        <dbReference type="ARBA" id="ARBA00022962"/>
    </source>
</evidence>
<feature type="domain" description="Glutamine amidotransferase" evidence="14">
    <location>
        <begin position="22"/>
        <end position="209"/>
    </location>
</feature>
<comment type="function">
    <text evidence="12">IGPS catalyzes the conversion of PRFAR and glutamine to IGP, AICAR and glutamate. The HisH subunit catalyzes the hydrolysis of glutamine to glutamate and ammonia as part of the synthesis of IGP and AICAR. The resulting ammonia molecule is channeled to the active site of HisF.</text>
</comment>
<dbReference type="PANTHER" id="PTHR42701">
    <property type="entry name" value="IMIDAZOLE GLYCEROL PHOSPHATE SYNTHASE SUBUNIT HISH"/>
    <property type="match status" value="1"/>
</dbReference>
<evidence type="ECO:0000256" key="10">
    <source>
        <dbReference type="ARBA" id="ARBA00047838"/>
    </source>
</evidence>
<dbReference type="AlphaFoldDB" id="A0A1T5A9L2"/>
<dbReference type="HAMAP" id="MF_00278">
    <property type="entry name" value="HisH"/>
    <property type="match status" value="1"/>
</dbReference>
<dbReference type="EC" id="3.5.1.2" evidence="12"/>
<dbReference type="PROSITE" id="PS51273">
    <property type="entry name" value="GATASE_TYPE_1"/>
    <property type="match status" value="1"/>
</dbReference>
<evidence type="ECO:0000256" key="12">
    <source>
        <dbReference type="HAMAP-Rule" id="MF_00278"/>
    </source>
</evidence>
<evidence type="ECO:0000256" key="6">
    <source>
        <dbReference type="ARBA" id="ARBA00022801"/>
    </source>
</evidence>
<dbReference type="Proteomes" id="UP000190230">
    <property type="component" value="Unassembled WGS sequence"/>
</dbReference>
<evidence type="ECO:0000256" key="2">
    <source>
        <dbReference type="ARBA" id="ARBA00005091"/>
    </source>
</evidence>
<dbReference type="GO" id="GO:0004359">
    <property type="term" value="F:glutaminase activity"/>
    <property type="evidence" value="ECO:0007669"/>
    <property type="project" value="UniProtKB-EC"/>
</dbReference>
<keyword evidence="15" id="KW-0808">Transferase</keyword>
<proteinExistence type="inferred from homology"/>
<comment type="catalytic activity">
    <reaction evidence="11 12">
        <text>L-glutamine + H2O = L-glutamate + NH4(+)</text>
        <dbReference type="Rhea" id="RHEA:15889"/>
        <dbReference type="ChEBI" id="CHEBI:15377"/>
        <dbReference type="ChEBI" id="CHEBI:28938"/>
        <dbReference type="ChEBI" id="CHEBI:29985"/>
        <dbReference type="ChEBI" id="CHEBI:58359"/>
        <dbReference type="EC" id="3.5.1.2"/>
    </reaction>
</comment>
<evidence type="ECO:0000256" key="1">
    <source>
        <dbReference type="ARBA" id="ARBA00004496"/>
    </source>
</evidence>
<keyword evidence="4 12" id="KW-0963">Cytoplasm</keyword>
<evidence type="ECO:0000256" key="13">
    <source>
        <dbReference type="PIRSR" id="PIRSR000495-1"/>
    </source>
</evidence>
<dbReference type="GO" id="GO:0000105">
    <property type="term" value="P:L-histidine biosynthetic process"/>
    <property type="evidence" value="ECO:0007669"/>
    <property type="project" value="UniProtKB-UniRule"/>
</dbReference>